<dbReference type="GO" id="GO:0007186">
    <property type="term" value="P:G protein-coupled receptor signaling pathway"/>
    <property type="evidence" value="ECO:0007669"/>
    <property type="project" value="TreeGrafter"/>
</dbReference>
<dbReference type="EMBL" id="CH940652">
    <property type="protein sequence ID" value="EDW59173.2"/>
    <property type="molecule type" value="Genomic_DNA"/>
</dbReference>
<dbReference type="SUPFAM" id="SSF56112">
    <property type="entry name" value="Protein kinase-like (PK-like)"/>
    <property type="match status" value="1"/>
</dbReference>
<dbReference type="Proteomes" id="UP000008792">
    <property type="component" value="Unassembled WGS sequence"/>
</dbReference>
<dbReference type="PANTHER" id="PTHR24355">
    <property type="entry name" value="G PROTEIN-COUPLED RECEPTOR KINASE/RIBOSOMAL PROTEIN S6 KINASE"/>
    <property type="match status" value="1"/>
</dbReference>
<accession>B4M697</accession>
<dbReference type="InterPro" id="IPR011009">
    <property type="entry name" value="Kinase-like_dom_sf"/>
</dbReference>
<dbReference type="Gene3D" id="1.10.510.10">
    <property type="entry name" value="Transferase(Phosphotransferase) domain 1"/>
    <property type="match status" value="1"/>
</dbReference>
<dbReference type="PROSITE" id="PS50011">
    <property type="entry name" value="PROTEIN_KINASE_DOM"/>
    <property type="match status" value="1"/>
</dbReference>
<evidence type="ECO:0000256" key="4">
    <source>
        <dbReference type="ARBA" id="ARBA00022777"/>
    </source>
</evidence>
<dbReference type="KEGG" id="dvi:6633034"/>
<keyword evidence="3 6" id="KW-0547">Nucleotide-binding</keyword>
<dbReference type="FunCoup" id="B4M697">
    <property type="interactions" value="104"/>
</dbReference>
<feature type="domain" description="Protein kinase" evidence="8">
    <location>
        <begin position="153"/>
        <end position="412"/>
    </location>
</feature>
<keyword evidence="10" id="KW-1185">Reference proteome</keyword>
<sequence length="591" mass="68088">MEHLDELCLQQILAYLRLPDQLAMLQCDERCYSLLGSLWRRHLTRIELNLLQVPLCLEHFEFLLLNTWKELRVLRLNYVDKEKFEVLVRHRFPKLQLLQIDALPPFFLCHQKQQQLRRIMILKKYEDNALPGQNALIKDNNIIFLISVNFDHFQILRAIGKGSFGKVCIVQKRDSGILYAMKYVSRSVCESRGALGGVIKEVELLSSLEHPFLVNLWFSFQDEEDLFMVCDLLTGGDLRYHLQNRVEFSEQSVALLVCELGSALEYLQTQRVIHRDIKPDNILLDDAGHAHLTDFNIATRLQKDSLACSMSGTKPYMAPEVFMCALEEVAGYSYPVDWWSLGVVAYEMRSNTRPFVLHSHTPLVEIKNVLNTSVHYPHYWSHEFIDLLQKLLCVHPGARISSQQELHQTPLLRPTDFQLVLEKSIKPAFKPPEDHLNCDPCLELEEMIVETRPLHKKKKRLAKQRSAQRDSDPETALVKEFIVYNRFKELKRKAMEKKESDWQRELELAMANSIVNSLAPIQEKPTSSLATTVAPTATALNICARCTSSPTAQTKDSDSIEFIDRTPSPQAAQMTPTPRRFCCKTTSTVRE</sequence>
<protein>
    <submittedName>
        <fullName evidence="9">Uncharacterized protein, isoform F</fullName>
    </submittedName>
</protein>
<dbReference type="AlphaFoldDB" id="B4M697"/>
<dbReference type="InterPro" id="IPR008271">
    <property type="entry name" value="Ser/Thr_kinase_AS"/>
</dbReference>
<dbReference type="InParanoid" id="B4M697"/>
<keyword evidence="2" id="KW-0808">Transferase</keyword>
<feature type="binding site" evidence="6">
    <location>
        <position position="182"/>
    </location>
    <ligand>
        <name>ATP</name>
        <dbReference type="ChEBI" id="CHEBI:30616"/>
    </ligand>
</feature>
<evidence type="ECO:0000256" key="5">
    <source>
        <dbReference type="ARBA" id="ARBA00022840"/>
    </source>
</evidence>
<dbReference type="GO" id="GO:0004703">
    <property type="term" value="F:G protein-coupled receptor kinase activity"/>
    <property type="evidence" value="ECO:0007669"/>
    <property type="project" value="TreeGrafter"/>
</dbReference>
<feature type="region of interest" description="Disordered" evidence="7">
    <location>
        <begin position="566"/>
        <end position="591"/>
    </location>
</feature>
<evidence type="ECO:0000256" key="1">
    <source>
        <dbReference type="ARBA" id="ARBA00022527"/>
    </source>
</evidence>
<evidence type="ECO:0000256" key="7">
    <source>
        <dbReference type="SAM" id="MobiDB-lite"/>
    </source>
</evidence>
<dbReference type="STRING" id="7244.B4M697"/>
<dbReference type="PROSITE" id="PS00107">
    <property type="entry name" value="PROTEIN_KINASE_ATP"/>
    <property type="match status" value="1"/>
</dbReference>
<proteinExistence type="predicted"/>
<gene>
    <name evidence="9" type="primary">Dvir\GJ10731</name>
    <name evidence="9" type="ORF">Dvir_GJ10731</name>
</gene>
<evidence type="ECO:0000256" key="2">
    <source>
        <dbReference type="ARBA" id="ARBA00022679"/>
    </source>
</evidence>
<keyword evidence="1" id="KW-0723">Serine/threonine-protein kinase</keyword>
<dbReference type="FunFam" id="1.10.510.10:FF:000169">
    <property type="entry name" value="Serine/threonine-protein kinase 32A"/>
    <property type="match status" value="1"/>
</dbReference>
<feature type="compositionally biased region" description="Polar residues" evidence="7">
    <location>
        <begin position="567"/>
        <end position="576"/>
    </location>
</feature>
<dbReference type="GO" id="GO:0009966">
    <property type="term" value="P:regulation of signal transduction"/>
    <property type="evidence" value="ECO:0007669"/>
    <property type="project" value="TreeGrafter"/>
</dbReference>
<evidence type="ECO:0000313" key="10">
    <source>
        <dbReference type="Proteomes" id="UP000008792"/>
    </source>
</evidence>
<dbReference type="Gene3D" id="3.30.200.20">
    <property type="entry name" value="Phosphorylase Kinase, domain 1"/>
    <property type="match status" value="1"/>
</dbReference>
<dbReference type="GO" id="GO:0005524">
    <property type="term" value="F:ATP binding"/>
    <property type="evidence" value="ECO:0007669"/>
    <property type="project" value="UniProtKB-UniRule"/>
</dbReference>
<organism evidence="9 10">
    <name type="scientific">Drosophila virilis</name>
    <name type="common">Fruit fly</name>
    <dbReference type="NCBI Taxonomy" id="7244"/>
    <lineage>
        <taxon>Eukaryota</taxon>
        <taxon>Metazoa</taxon>
        <taxon>Ecdysozoa</taxon>
        <taxon>Arthropoda</taxon>
        <taxon>Hexapoda</taxon>
        <taxon>Insecta</taxon>
        <taxon>Pterygota</taxon>
        <taxon>Neoptera</taxon>
        <taxon>Endopterygota</taxon>
        <taxon>Diptera</taxon>
        <taxon>Brachycera</taxon>
        <taxon>Muscomorpha</taxon>
        <taxon>Ephydroidea</taxon>
        <taxon>Drosophilidae</taxon>
        <taxon>Drosophila</taxon>
    </lineage>
</organism>
<name>B4M697_DROVI</name>
<reference evidence="9 10" key="1">
    <citation type="journal article" date="2007" name="Nature">
        <title>Evolution of genes and genomes on the Drosophila phylogeny.</title>
        <authorList>
            <consortium name="Drosophila 12 Genomes Consortium"/>
            <person name="Clark A.G."/>
            <person name="Eisen M.B."/>
            <person name="Smith D.R."/>
            <person name="Bergman C.M."/>
            <person name="Oliver B."/>
            <person name="Markow T.A."/>
            <person name="Kaufman T.C."/>
            <person name="Kellis M."/>
            <person name="Gelbart W."/>
            <person name="Iyer V.N."/>
            <person name="Pollard D.A."/>
            <person name="Sackton T.B."/>
            <person name="Larracuente A.M."/>
            <person name="Singh N.D."/>
            <person name="Abad J.P."/>
            <person name="Abt D.N."/>
            <person name="Adryan B."/>
            <person name="Aguade M."/>
            <person name="Akashi H."/>
            <person name="Anderson W.W."/>
            <person name="Aquadro C.F."/>
            <person name="Ardell D.H."/>
            <person name="Arguello R."/>
            <person name="Artieri C.G."/>
            <person name="Barbash D.A."/>
            <person name="Barker D."/>
            <person name="Barsanti P."/>
            <person name="Batterham P."/>
            <person name="Batzoglou S."/>
            <person name="Begun D."/>
            <person name="Bhutkar A."/>
            <person name="Blanco E."/>
            <person name="Bosak S.A."/>
            <person name="Bradley R.K."/>
            <person name="Brand A.D."/>
            <person name="Brent M.R."/>
            <person name="Brooks A.N."/>
            <person name="Brown R.H."/>
            <person name="Butlin R.K."/>
            <person name="Caggese C."/>
            <person name="Calvi B.R."/>
            <person name="Bernardo de Carvalho A."/>
            <person name="Caspi A."/>
            <person name="Castrezana S."/>
            <person name="Celniker S.E."/>
            <person name="Chang J.L."/>
            <person name="Chapple C."/>
            <person name="Chatterji S."/>
            <person name="Chinwalla A."/>
            <person name="Civetta A."/>
            <person name="Clifton S.W."/>
            <person name="Comeron J.M."/>
            <person name="Costello J.C."/>
            <person name="Coyne J.A."/>
            <person name="Daub J."/>
            <person name="David R.G."/>
            <person name="Delcher A.L."/>
            <person name="Delehaunty K."/>
            <person name="Do C.B."/>
            <person name="Ebling H."/>
            <person name="Edwards K."/>
            <person name="Eickbush T."/>
            <person name="Evans J.D."/>
            <person name="Filipski A."/>
            <person name="Findeiss S."/>
            <person name="Freyhult E."/>
            <person name="Fulton L."/>
            <person name="Fulton R."/>
            <person name="Garcia A.C."/>
            <person name="Gardiner A."/>
            <person name="Garfield D.A."/>
            <person name="Garvin B.E."/>
            <person name="Gibson G."/>
            <person name="Gilbert D."/>
            <person name="Gnerre S."/>
            <person name="Godfrey J."/>
            <person name="Good R."/>
            <person name="Gotea V."/>
            <person name="Gravely B."/>
            <person name="Greenberg A.J."/>
            <person name="Griffiths-Jones S."/>
            <person name="Gross S."/>
            <person name="Guigo R."/>
            <person name="Gustafson E.A."/>
            <person name="Haerty W."/>
            <person name="Hahn M.W."/>
            <person name="Halligan D.L."/>
            <person name="Halpern A.L."/>
            <person name="Halter G.M."/>
            <person name="Han M.V."/>
            <person name="Heger A."/>
            <person name="Hillier L."/>
            <person name="Hinrichs A.S."/>
            <person name="Holmes I."/>
            <person name="Hoskins R.A."/>
            <person name="Hubisz M.J."/>
            <person name="Hultmark D."/>
            <person name="Huntley M.A."/>
            <person name="Jaffe D.B."/>
            <person name="Jagadeeshan S."/>
            <person name="Jeck W.R."/>
            <person name="Johnson J."/>
            <person name="Jones C.D."/>
            <person name="Jordan W.C."/>
            <person name="Karpen G.H."/>
            <person name="Kataoka E."/>
            <person name="Keightley P.D."/>
            <person name="Kheradpour P."/>
            <person name="Kirkness E.F."/>
            <person name="Koerich L.B."/>
            <person name="Kristiansen K."/>
            <person name="Kudrna D."/>
            <person name="Kulathinal R.J."/>
            <person name="Kumar S."/>
            <person name="Kwok R."/>
            <person name="Lander E."/>
            <person name="Langley C.H."/>
            <person name="Lapoint R."/>
            <person name="Lazzaro B.P."/>
            <person name="Lee S.J."/>
            <person name="Levesque L."/>
            <person name="Li R."/>
            <person name="Lin C.F."/>
            <person name="Lin M.F."/>
            <person name="Lindblad-Toh K."/>
            <person name="Llopart A."/>
            <person name="Long M."/>
            <person name="Low L."/>
            <person name="Lozovsky E."/>
            <person name="Lu J."/>
            <person name="Luo M."/>
            <person name="Machado C.A."/>
            <person name="Makalowski W."/>
            <person name="Marzo M."/>
            <person name="Matsuda M."/>
            <person name="Matzkin L."/>
            <person name="McAllister B."/>
            <person name="McBride C.S."/>
            <person name="McKernan B."/>
            <person name="McKernan K."/>
            <person name="Mendez-Lago M."/>
            <person name="Minx P."/>
            <person name="Mollenhauer M.U."/>
            <person name="Montooth K."/>
            <person name="Mount S.M."/>
            <person name="Mu X."/>
            <person name="Myers E."/>
            <person name="Negre B."/>
            <person name="Newfeld S."/>
            <person name="Nielsen R."/>
            <person name="Noor M.A."/>
            <person name="O'Grady P."/>
            <person name="Pachter L."/>
            <person name="Papaceit M."/>
            <person name="Parisi M.J."/>
            <person name="Parisi M."/>
            <person name="Parts L."/>
            <person name="Pedersen J.S."/>
            <person name="Pesole G."/>
            <person name="Phillippy A.M."/>
            <person name="Ponting C.P."/>
            <person name="Pop M."/>
            <person name="Porcelli D."/>
            <person name="Powell J.R."/>
            <person name="Prohaska S."/>
            <person name="Pruitt K."/>
            <person name="Puig M."/>
            <person name="Quesneville H."/>
            <person name="Ram K.R."/>
            <person name="Rand D."/>
            <person name="Rasmussen M.D."/>
            <person name="Reed L.K."/>
            <person name="Reenan R."/>
            <person name="Reily A."/>
            <person name="Remington K.A."/>
            <person name="Rieger T.T."/>
            <person name="Ritchie M.G."/>
            <person name="Robin C."/>
            <person name="Rogers Y.H."/>
            <person name="Rohde C."/>
            <person name="Rozas J."/>
            <person name="Rubenfield M.J."/>
            <person name="Ruiz A."/>
            <person name="Russo S."/>
            <person name="Salzberg S.L."/>
            <person name="Sanchez-Gracia A."/>
            <person name="Saranga D.J."/>
            <person name="Sato H."/>
            <person name="Schaeffer S.W."/>
            <person name="Schatz M.C."/>
            <person name="Schlenke T."/>
            <person name="Schwartz R."/>
            <person name="Segarra C."/>
            <person name="Singh R.S."/>
            <person name="Sirot L."/>
            <person name="Sirota M."/>
            <person name="Sisneros N.B."/>
            <person name="Smith C.D."/>
            <person name="Smith T.F."/>
            <person name="Spieth J."/>
            <person name="Stage D.E."/>
            <person name="Stark A."/>
            <person name="Stephan W."/>
            <person name="Strausberg R.L."/>
            <person name="Strempel S."/>
            <person name="Sturgill D."/>
            <person name="Sutton G."/>
            <person name="Sutton G.G."/>
            <person name="Tao W."/>
            <person name="Teichmann S."/>
            <person name="Tobari Y.N."/>
            <person name="Tomimura Y."/>
            <person name="Tsolas J.M."/>
            <person name="Valente V.L."/>
            <person name="Venter E."/>
            <person name="Venter J.C."/>
            <person name="Vicario S."/>
            <person name="Vieira F.G."/>
            <person name="Vilella A.J."/>
            <person name="Villasante A."/>
            <person name="Walenz B."/>
            <person name="Wang J."/>
            <person name="Wasserman M."/>
            <person name="Watts T."/>
            <person name="Wilson D."/>
            <person name="Wilson R.K."/>
            <person name="Wing R.A."/>
            <person name="Wolfner M.F."/>
            <person name="Wong A."/>
            <person name="Wong G.K."/>
            <person name="Wu C.I."/>
            <person name="Wu G."/>
            <person name="Yamamoto D."/>
            <person name="Yang H.P."/>
            <person name="Yang S.P."/>
            <person name="Yorke J.A."/>
            <person name="Yoshida K."/>
            <person name="Zdobnov E."/>
            <person name="Zhang P."/>
            <person name="Zhang Y."/>
            <person name="Zimin A.V."/>
            <person name="Baldwin J."/>
            <person name="Abdouelleil A."/>
            <person name="Abdulkadir J."/>
            <person name="Abebe A."/>
            <person name="Abera B."/>
            <person name="Abreu J."/>
            <person name="Acer S.C."/>
            <person name="Aftuck L."/>
            <person name="Alexander A."/>
            <person name="An P."/>
            <person name="Anderson E."/>
            <person name="Anderson S."/>
            <person name="Arachi H."/>
            <person name="Azer M."/>
            <person name="Bachantsang P."/>
            <person name="Barry A."/>
            <person name="Bayul T."/>
            <person name="Berlin A."/>
            <person name="Bessette D."/>
            <person name="Bloom T."/>
            <person name="Blye J."/>
            <person name="Boguslavskiy L."/>
            <person name="Bonnet C."/>
            <person name="Boukhgalter B."/>
            <person name="Bourzgui I."/>
            <person name="Brown A."/>
            <person name="Cahill P."/>
            <person name="Channer S."/>
            <person name="Cheshatsang Y."/>
            <person name="Chuda L."/>
            <person name="Citroen M."/>
            <person name="Collymore A."/>
            <person name="Cooke P."/>
            <person name="Costello M."/>
            <person name="D'Aco K."/>
            <person name="Daza R."/>
            <person name="De Haan G."/>
            <person name="DeGray S."/>
            <person name="DeMaso C."/>
            <person name="Dhargay N."/>
            <person name="Dooley K."/>
            <person name="Dooley E."/>
            <person name="Doricent M."/>
            <person name="Dorje P."/>
            <person name="Dorjee K."/>
            <person name="Dupes A."/>
            <person name="Elong R."/>
            <person name="Falk J."/>
            <person name="Farina A."/>
            <person name="Faro S."/>
            <person name="Ferguson D."/>
            <person name="Fisher S."/>
            <person name="Foley C.D."/>
            <person name="Franke A."/>
            <person name="Friedrich D."/>
            <person name="Gadbois L."/>
            <person name="Gearin G."/>
            <person name="Gearin C.R."/>
            <person name="Giannoukos G."/>
            <person name="Goode T."/>
            <person name="Graham J."/>
            <person name="Grandbois E."/>
            <person name="Grewal S."/>
            <person name="Gyaltsen K."/>
            <person name="Hafez N."/>
            <person name="Hagos B."/>
            <person name="Hall J."/>
            <person name="Henson C."/>
            <person name="Hollinger A."/>
            <person name="Honan T."/>
            <person name="Huard M.D."/>
            <person name="Hughes L."/>
            <person name="Hurhula B."/>
            <person name="Husby M.E."/>
            <person name="Kamat A."/>
            <person name="Kanga B."/>
            <person name="Kashin S."/>
            <person name="Khazanovich D."/>
            <person name="Kisner P."/>
            <person name="Lance K."/>
            <person name="Lara M."/>
            <person name="Lee W."/>
            <person name="Lennon N."/>
            <person name="Letendre F."/>
            <person name="LeVine R."/>
            <person name="Lipovsky A."/>
            <person name="Liu X."/>
            <person name="Liu J."/>
            <person name="Liu S."/>
            <person name="Lokyitsang T."/>
            <person name="Lokyitsang Y."/>
            <person name="Lubonja R."/>
            <person name="Lui A."/>
            <person name="MacDonald P."/>
            <person name="Magnisalis V."/>
            <person name="Maru K."/>
            <person name="Matthews C."/>
            <person name="McCusker W."/>
            <person name="McDonough S."/>
            <person name="Mehta T."/>
            <person name="Meldrim J."/>
            <person name="Meneus L."/>
            <person name="Mihai O."/>
            <person name="Mihalev A."/>
            <person name="Mihova T."/>
            <person name="Mittelman R."/>
            <person name="Mlenga V."/>
            <person name="Montmayeur A."/>
            <person name="Mulrain L."/>
            <person name="Navidi A."/>
            <person name="Naylor J."/>
            <person name="Negash T."/>
            <person name="Nguyen T."/>
            <person name="Nguyen N."/>
            <person name="Nicol R."/>
            <person name="Norbu C."/>
            <person name="Norbu N."/>
            <person name="Novod N."/>
            <person name="O'Neill B."/>
            <person name="Osman S."/>
            <person name="Markiewicz E."/>
            <person name="Oyono O.L."/>
            <person name="Patti C."/>
            <person name="Phunkhang P."/>
            <person name="Pierre F."/>
            <person name="Priest M."/>
            <person name="Raghuraman S."/>
            <person name="Rege F."/>
            <person name="Reyes R."/>
            <person name="Rise C."/>
            <person name="Rogov P."/>
            <person name="Ross K."/>
            <person name="Ryan E."/>
            <person name="Settipalli S."/>
            <person name="Shea T."/>
            <person name="Sherpa N."/>
            <person name="Shi L."/>
            <person name="Shih D."/>
            <person name="Sparrow T."/>
            <person name="Spaulding J."/>
            <person name="Stalker J."/>
            <person name="Stange-Thomann N."/>
            <person name="Stavropoulos S."/>
            <person name="Stone C."/>
            <person name="Strader C."/>
            <person name="Tesfaye S."/>
            <person name="Thomson T."/>
            <person name="Thoulutsang Y."/>
            <person name="Thoulutsang D."/>
            <person name="Topham K."/>
            <person name="Topping I."/>
            <person name="Tsamla T."/>
            <person name="Vassiliev H."/>
            <person name="Vo A."/>
            <person name="Wangchuk T."/>
            <person name="Wangdi T."/>
            <person name="Weiand M."/>
            <person name="Wilkinson J."/>
            <person name="Wilson A."/>
            <person name="Yadav S."/>
            <person name="Young G."/>
            <person name="Yu Q."/>
            <person name="Zembek L."/>
            <person name="Zhong D."/>
            <person name="Zimmer A."/>
            <person name="Zwirko Z."/>
            <person name="Jaffe D.B."/>
            <person name="Alvarez P."/>
            <person name="Brockman W."/>
            <person name="Butler J."/>
            <person name="Chin C."/>
            <person name="Gnerre S."/>
            <person name="Grabherr M."/>
            <person name="Kleber M."/>
            <person name="Mauceli E."/>
            <person name="MacCallum I."/>
        </authorList>
    </citation>
    <scope>NUCLEOTIDE SEQUENCE [LARGE SCALE GENOMIC DNA]</scope>
    <source>
        <strain evidence="10">Tucson 15010-1051.87</strain>
    </source>
</reference>
<evidence type="ECO:0000259" key="8">
    <source>
        <dbReference type="PROSITE" id="PS50011"/>
    </source>
</evidence>
<keyword evidence="4" id="KW-0418">Kinase</keyword>
<dbReference type="GO" id="GO:0001664">
    <property type="term" value="F:G protein-coupled receptor binding"/>
    <property type="evidence" value="ECO:0007669"/>
    <property type="project" value="TreeGrafter"/>
</dbReference>
<dbReference type="SMR" id="B4M697"/>
<dbReference type="Pfam" id="PF00069">
    <property type="entry name" value="Pkinase"/>
    <property type="match status" value="1"/>
</dbReference>
<dbReference type="InterPro" id="IPR017441">
    <property type="entry name" value="Protein_kinase_ATP_BS"/>
</dbReference>
<evidence type="ECO:0000313" key="9">
    <source>
        <dbReference type="EMBL" id="EDW59173.2"/>
    </source>
</evidence>
<keyword evidence="5 6" id="KW-0067">ATP-binding</keyword>
<evidence type="ECO:0000256" key="6">
    <source>
        <dbReference type="PROSITE-ProRule" id="PRU10141"/>
    </source>
</evidence>
<dbReference type="FunFam" id="3.30.200.20:FF:000347">
    <property type="entry name" value="serine/threonine-protein kinase 32A isoform X2"/>
    <property type="match status" value="1"/>
</dbReference>
<dbReference type="HOGENOM" id="CLU_000288_63_5_1"/>
<dbReference type="InterPro" id="IPR000719">
    <property type="entry name" value="Prot_kinase_dom"/>
</dbReference>
<dbReference type="CDD" id="cd05578">
    <property type="entry name" value="STKc_Yank1"/>
    <property type="match status" value="1"/>
</dbReference>
<dbReference type="OrthoDB" id="354826at2759"/>
<dbReference type="SMART" id="SM00220">
    <property type="entry name" value="S_TKc"/>
    <property type="match status" value="1"/>
</dbReference>
<evidence type="ECO:0000256" key="3">
    <source>
        <dbReference type="ARBA" id="ARBA00022741"/>
    </source>
</evidence>
<dbReference type="PROSITE" id="PS00108">
    <property type="entry name" value="PROTEIN_KINASE_ST"/>
    <property type="match status" value="1"/>
</dbReference>
<dbReference type="eggNOG" id="KOG0598">
    <property type="taxonomic scope" value="Eukaryota"/>
</dbReference>
<dbReference type="PANTHER" id="PTHR24355:SF30">
    <property type="entry name" value="SERINE_THREONINE-PROTEIN KINASE 32B ISOFORM X1"/>
    <property type="match status" value="1"/>
</dbReference>